<evidence type="ECO:0000256" key="9">
    <source>
        <dbReference type="SAM" id="Phobius"/>
    </source>
</evidence>
<dbReference type="GO" id="GO:0015421">
    <property type="term" value="F:ABC-type oligopeptide transporter activity"/>
    <property type="evidence" value="ECO:0007669"/>
    <property type="project" value="TreeGrafter"/>
</dbReference>
<dbReference type="AlphaFoldDB" id="A0A0C1U2L5"/>
<dbReference type="FunFam" id="3.40.50.300:FF:000221">
    <property type="entry name" value="Multidrug ABC transporter ATP-binding protein"/>
    <property type="match status" value="1"/>
</dbReference>
<keyword evidence="8 9" id="KW-0472">Membrane</keyword>
<keyword evidence="13" id="KW-1185">Reference proteome</keyword>
<keyword evidence="4 9" id="KW-0812">Transmembrane</keyword>
<evidence type="ECO:0000313" key="12">
    <source>
        <dbReference type="EMBL" id="KIE45763.1"/>
    </source>
</evidence>
<evidence type="ECO:0000256" key="3">
    <source>
        <dbReference type="ARBA" id="ARBA00022475"/>
    </source>
</evidence>
<dbReference type="InterPro" id="IPR039421">
    <property type="entry name" value="Type_1_exporter"/>
</dbReference>
<dbReference type="InterPro" id="IPR003593">
    <property type="entry name" value="AAA+_ATPase"/>
</dbReference>
<dbReference type="EMBL" id="AYSO01000018">
    <property type="protein sequence ID" value="KIE45763.1"/>
    <property type="molecule type" value="Genomic_DNA"/>
</dbReference>
<evidence type="ECO:0000256" key="8">
    <source>
        <dbReference type="ARBA" id="ARBA00023136"/>
    </source>
</evidence>
<dbReference type="Proteomes" id="UP000031366">
    <property type="component" value="Unassembled WGS sequence"/>
</dbReference>
<keyword evidence="5" id="KW-0547">Nucleotide-binding</keyword>
<proteinExistence type="predicted"/>
<dbReference type="Gene3D" id="3.40.50.300">
    <property type="entry name" value="P-loop containing nucleotide triphosphate hydrolases"/>
    <property type="match status" value="1"/>
</dbReference>
<evidence type="ECO:0000256" key="1">
    <source>
        <dbReference type="ARBA" id="ARBA00004651"/>
    </source>
</evidence>
<evidence type="ECO:0000256" key="2">
    <source>
        <dbReference type="ARBA" id="ARBA00022448"/>
    </source>
</evidence>
<keyword evidence="6" id="KW-0067">ATP-binding</keyword>
<feature type="transmembrane region" description="Helical" evidence="9">
    <location>
        <begin position="278"/>
        <end position="296"/>
    </location>
</feature>
<dbReference type="OrthoDB" id="9762778at2"/>
<dbReference type="InterPro" id="IPR011527">
    <property type="entry name" value="ABC1_TM_dom"/>
</dbReference>
<dbReference type="SUPFAM" id="SSF90123">
    <property type="entry name" value="ABC transporter transmembrane region"/>
    <property type="match status" value="1"/>
</dbReference>
<evidence type="ECO:0000256" key="6">
    <source>
        <dbReference type="ARBA" id="ARBA00022840"/>
    </source>
</evidence>
<dbReference type="PANTHER" id="PTHR43394:SF1">
    <property type="entry name" value="ATP-BINDING CASSETTE SUB-FAMILY B MEMBER 10, MITOCHONDRIAL"/>
    <property type="match status" value="1"/>
</dbReference>
<evidence type="ECO:0000256" key="7">
    <source>
        <dbReference type="ARBA" id="ARBA00022989"/>
    </source>
</evidence>
<evidence type="ECO:0000259" key="10">
    <source>
        <dbReference type="PROSITE" id="PS50893"/>
    </source>
</evidence>
<dbReference type="STRING" id="29341.RSJ17_02330"/>
<keyword evidence="2" id="KW-0813">Transport</keyword>
<dbReference type="Pfam" id="PF00664">
    <property type="entry name" value="ABC_membrane"/>
    <property type="match status" value="1"/>
</dbReference>
<dbReference type="Gene3D" id="1.20.1560.10">
    <property type="entry name" value="ABC transporter type 1, transmembrane domain"/>
    <property type="match status" value="1"/>
</dbReference>
<comment type="subcellular location">
    <subcellularLocation>
        <location evidence="1">Cell membrane</location>
        <topology evidence="1">Multi-pass membrane protein</topology>
    </subcellularLocation>
</comment>
<name>A0A0C1U2L5_9CLOT</name>
<dbReference type="PROSITE" id="PS50893">
    <property type="entry name" value="ABC_TRANSPORTER_2"/>
    <property type="match status" value="1"/>
</dbReference>
<accession>A0A0C1U2L5</accession>
<keyword evidence="7 9" id="KW-1133">Transmembrane helix</keyword>
<evidence type="ECO:0000256" key="4">
    <source>
        <dbReference type="ARBA" id="ARBA00022692"/>
    </source>
</evidence>
<dbReference type="PROSITE" id="PS00211">
    <property type="entry name" value="ABC_TRANSPORTER_1"/>
    <property type="match status" value="1"/>
</dbReference>
<feature type="transmembrane region" description="Helical" evidence="9">
    <location>
        <begin position="12"/>
        <end position="36"/>
    </location>
</feature>
<dbReference type="CDD" id="cd18548">
    <property type="entry name" value="ABC_6TM_Tm287_like"/>
    <property type="match status" value="1"/>
</dbReference>
<organism evidence="12 13">
    <name type="scientific">Clostridium argentinense CDC 2741</name>
    <dbReference type="NCBI Taxonomy" id="1418104"/>
    <lineage>
        <taxon>Bacteria</taxon>
        <taxon>Bacillati</taxon>
        <taxon>Bacillota</taxon>
        <taxon>Clostridia</taxon>
        <taxon>Eubacteriales</taxon>
        <taxon>Clostridiaceae</taxon>
        <taxon>Clostridium</taxon>
    </lineage>
</organism>
<dbReference type="Pfam" id="PF00005">
    <property type="entry name" value="ABC_tran"/>
    <property type="match status" value="1"/>
</dbReference>
<comment type="caution">
    <text evidence="12">The sequence shown here is derived from an EMBL/GenBank/DDBJ whole genome shotgun (WGS) entry which is preliminary data.</text>
</comment>
<gene>
    <name evidence="12" type="ORF">U732_2381</name>
</gene>
<dbReference type="InterPro" id="IPR003439">
    <property type="entry name" value="ABC_transporter-like_ATP-bd"/>
</dbReference>
<feature type="transmembrane region" description="Helical" evidence="9">
    <location>
        <begin position="155"/>
        <end position="174"/>
    </location>
</feature>
<feature type="transmembrane region" description="Helical" evidence="9">
    <location>
        <begin position="130"/>
        <end position="149"/>
    </location>
</feature>
<protein>
    <submittedName>
        <fullName evidence="12">ABC transporter family protein</fullName>
    </submittedName>
</protein>
<dbReference type="GO" id="GO:0005524">
    <property type="term" value="F:ATP binding"/>
    <property type="evidence" value="ECO:0007669"/>
    <property type="project" value="UniProtKB-KW"/>
</dbReference>
<dbReference type="InterPro" id="IPR017871">
    <property type="entry name" value="ABC_transporter-like_CS"/>
</dbReference>
<dbReference type="PANTHER" id="PTHR43394">
    <property type="entry name" value="ATP-DEPENDENT PERMEASE MDL1, MITOCHONDRIAL"/>
    <property type="match status" value="1"/>
</dbReference>
<dbReference type="InterPro" id="IPR036640">
    <property type="entry name" value="ABC1_TM_sf"/>
</dbReference>
<dbReference type="GO" id="GO:0016887">
    <property type="term" value="F:ATP hydrolysis activity"/>
    <property type="evidence" value="ECO:0007669"/>
    <property type="project" value="InterPro"/>
</dbReference>
<feature type="domain" description="ABC transporter" evidence="10">
    <location>
        <begin position="332"/>
        <end position="567"/>
    </location>
</feature>
<dbReference type="InterPro" id="IPR027417">
    <property type="entry name" value="P-loop_NTPase"/>
</dbReference>
<evidence type="ECO:0000256" key="5">
    <source>
        <dbReference type="ARBA" id="ARBA00022741"/>
    </source>
</evidence>
<reference evidence="12 13" key="1">
    <citation type="journal article" date="2015" name="Infect. Genet. Evol.">
        <title>Genomic sequences of six botulinum neurotoxin-producing strains representing three clostridial species illustrate the mobility and diversity of botulinum neurotoxin genes.</title>
        <authorList>
            <person name="Smith T.J."/>
            <person name="Hill K.K."/>
            <person name="Xie G."/>
            <person name="Foley B.T."/>
            <person name="Williamson C.H."/>
            <person name="Foster J.T."/>
            <person name="Johnson S.L."/>
            <person name="Chertkov O."/>
            <person name="Teshima H."/>
            <person name="Gibbons H.S."/>
            <person name="Johnsky L.A."/>
            <person name="Karavis M.A."/>
            <person name="Smith L.A."/>
        </authorList>
    </citation>
    <scope>NUCLEOTIDE SEQUENCE [LARGE SCALE GENOMIC DNA]</scope>
    <source>
        <strain evidence="12 13">CDC 2741</strain>
    </source>
</reference>
<feature type="domain" description="ABC transmembrane type-1" evidence="11">
    <location>
        <begin position="19"/>
        <end position="298"/>
    </location>
</feature>
<dbReference type="SMART" id="SM00382">
    <property type="entry name" value="AAA"/>
    <property type="match status" value="1"/>
</dbReference>
<feature type="transmembrane region" description="Helical" evidence="9">
    <location>
        <begin position="235"/>
        <end position="258"/>
    </location>
</feature>
<sequence>MKLILKYLKNYKLFIMLNVISVFGFALVELGIPTIMAKIIDVGIANSDIAYIKEKGLILVGISIIGVMGTILVGYCSSKISTSITRDMRNDIFRKSQEFSHSEYDRFGVSSMITRTTNDAFQLLLFTNTLLRIALITPVMFTVSLVMILKTSLPLSVVLAVTIPFIIIGVVIIAKKSHPMSQTQQKRLDKLNRISRENLTGIRVIRAFGNDDYERKRFGKTNEDYTDISKKLHKLMAVSQPTFFLLLNIAILAILWISSKMINVGTLQVGQLVAFIEYLFHAMFSMMLFSMVFVMYPKAQVSADRIQELLESDPLIKSPENGVKDIEAKGLVEFNNVTFAYPGGEEPVLKNISFTAKKGETISFIGSTGSGKSTLINLIPRFYDVTEGSIKIDGVDVRDYDLNSLREKIGFIPQKTLLFTGTIGSNIRFGKKDADKEELEHSAKVSQAYDFITHKPKRFDESISEGGSNVSGGQKQRLSIARAVVRKPEIYIFDDSFSALDFKTDATLRAKLKEETGDAVVLIVAQRIGSIMDSDKIIVLNEGEIVGIGTHRELLKNCEIYSEIASSQLTKEELA</sequence>
<evidence type="ECO:0000313" key="13">
    <source>
        <dbReference type="Proteomes" id="UP000031366"/>
    </source>
</evidence>
<dbReference type="PROSITE" id="PS50929">
    <property type="entry name" value="ABC_TM1F"/>
    <property type="match status" value="1"/>
</dbReference>
<dbReference type="GO" id="GO:0005886">
    <property type="term" value="C:plasma membrane"/>
    <property type="evidence" value="ECO:0007669"/>
    <property type="project" value="UniProtKB-SubCell"/>
</dbReference>
<feature type="transmembrane region" description="Helical" evidence="9">
    <location>
        <begin position="56"/>
        <end position="76"/>
    </location>
</feature>
<keyword evidence="3" id="KW-1003">Cell membrane</keyword>
<dbReference type="SUPFAM" id="SSF52540">
    <property type="entry name" value="P-loop containing nucleoside triphosphate hydrolases"/>
    <property type="match status" value="1"/>
</dbReference>
<dbReference type="RefSeq" id="WP_039634695.1">
    <property type="nucleotide sequence ID" value="NZ_AYSO01000018.1"/>
</dbReference>
<evidence type="ECO:0000259" key="11">
    <source>
        <dbReference type="PROSITE" id="PS50929"/>
    </source>
</evidence>